<evidence type="ECO:0000259" key="25">
    <source>
        <dbReference type="Pfam" id="PF08245"/>
    </source>
</evidence>
<dbReference type="Pfam" id="PF02875">
    <property type="entry name" value="Mur_ligase_C"/>
    <property type="match status" value="1"/>
</dbReference>
<comment type="function">
    <text evidence="2">Functions in two distinct reactions of the de novo folate biosynthetic pathway. Catalyzes the addition of a glutamate residue to dihydropteroate (7,8-dihydropteroate or H2Pte) to form dihydrofolate (7,8-dihydrofolate monoglutamate or H2Pte-Glu). Also catalyzes successive additions of L-glutamate to tetrahydrofolate or 10-formyltetrahydrofolate or 5,10-methylenetetrahydrofolate, leading to folylpolyglutamate derivatives.</text>
</comment>
<organism evidence="26 27">
    <name type="scientific">Ignatzschineria ureiclastica</name>
    <dbReference type="NCBI Taxonomy" id="472582"/>
    <lineage>
        <taxon>Bacteria</taxon>
        <taxon>Pseudomonadati</taxon>
        <taxon>Pseudomonadota</taxon>
        <taxon>Gammaproteobacteria</taxon>
        <taxon>Cardiobacteriales</taxon>
        <taxon>Ignatzschineriaceae</taxon>
        <taxon>Ignatzschineria</taxon>
    </lineage>
</organism>
<evidence type="ECO:0000259" key="24">
    <source>
        <dbReference type="Pfam" id="PF02875"/>
    </source>
</evidence>
<dbReference type="SUPFAM" id="SSF53623">
    <property type="entry name" value="MurD-like peptide ligases, catalytic domain"/>
    <property type="match status" value="1"/>
</dbReference>
<keyword evidence="15" id="KW-0289">Folate biosynthesis</keyword>
<evidence type="ECO:0000256" key="19">
    <source>
        <dbReference type="ARBA" id="ARBA00047493"/>
    </source>
</evidence>
<keyword evidence="10 23" id="KW-0436">Ligase</keyword>
<comment type="caution">
    <text evidence="26">The sequence shown here is derived from an EMBL/GenBank/DDBJ whole genome shotgun (WGS) entry which is preliminary data.</text>
</comment>
<evidence type="ECO:0000256" key="9">
    <source>
        <dbReference type="ARBA" id="ARBA00019357"/>
    </source>
</evidence>
<dbReference type="InterPro" id="IPR004101">
    <property type="entry name" value="Mur_ligase_C"/>
</dbReference>
<accession>A0A2U2AGG6</accession>
<dbReference type="FunFam" id="3.40.1190.10:FF:000004">
    <property type="entry name" value="Dihydrofolate synthase/folylpolyglutamate synthase"/>
    <property type="match status" value="1"/>
</dbReference>
<dbReference type="RefSeq" id="WP_109188381.1">
    <property type="nucleotide sequence ID" value="NZ_BMYA01000001.1"/>
</dbReference>
<evidence type="ECO:0000313" key="27">
    <source>
        <dbReference type="Proteomes" id="UP000245020"/>
    </source>
</evidence>
<evidence type="ECO:0000256" key="16">
    <source>
        <dbReference type="ARBA" id="ARBA00030048"/>
    </source>
</evidence>
<dbReference type="Gene3D" id="3.90.190.20">
    <property type="entry name" value="Mur ligase, C-terminal domain"/>
    <property type="match status" value="1"/>
</dbReference>
<comment type="catalytic activity">
    <reaction evidence="20">
        <text>10-formyltetrahydrofolyl-(gamma-L-Glu)(n) + L-glutamate + ATP = 10-formyltetrahydrofolyl-(gamma-L-Glu)(n+1) + ADP + phosphate + H(+)</text>
        <dbReference type="Rhea" id="RHEA:51904"/>
        <dbReference type="Rhea" id="RHEA-COMP:13088"/>
        <dbReference type="Rhea" id="RHEA-COMP:14300"/>
        <dbReference type="ChEBI" id="CHEBI:15378"/>
        <dbReference type="ChEBI" id="CHEBI:29985"/>
        <dbReference type="ChEBI" id="CHEBI:30616"/>
        <dbReference type="ChEBI" id="CHEBI:43474"/>
        <dbReference type="ChEBI" id="CHEBI:134413"/>
        <dbReference type="ChEBI" id="CHEBI:456216"/>
        <dbReference type="EC" id="6.3.2.17"/>
    </reaction>
</comment>
<dbReference type="EMBL" id="QEWQ01000001">
    <property type="protein sequence ID" value="PWD81754.1"/>
    <property type="molecule type" value="Genomic_DNA"/>
</dbReference>
<dbReference type="InterPro" id="IPR036565">
    <property type="entry name" value="Mur-like_cat_sf"/>
</dbReference>
<dbReference type="Gene3D" id="3.40.1190.10">
    <property type="entry name" value="Mur-like, catalytic domain"/>
    <property type="match status" value="1"/>
</dbReference>
<proteinExistence type="inferred from homology"/>
<dbReference type="GO" id="GO:0046872">
    <property type="term" value="F:metal ion binding"/>
    <property type="evidence" value="ECO:0007669"/>
    <property type="project" value="UniProtKB-KW"/>
</dbReference>
<evidence type="ECO:0000256" key="10">
    <source>
        <dbReference type="ARBA" id="ARBA00022598"/>
    </source>
</evidence>
<comment type="catalytic activity">
    <reaction evidence="21">
        <text>(6R)-5,10-methylenetetrahydrofolyl-(gamma-L-Glu)(n) + L-glutamate + ATP = (6R)-5,10-methylenetetrahydrofolyl-(gamma-L-Glu)(n+1) + ADP + phosphate + H(+)</text>
        <dbReference type="Rhea" id="RHEA:51912"/>
        <dbReference type="Rhea" id="RHEA-COMP:13257"/>
        <dbReference type="Rhea" id="RHEA-COMP:13258"/>
        <dbReference type="ChEBI" id="CHEBI:15378"/>
        <dbReference type="ChEBI" id="CHEBI:29985"/>
        <dbReference type="ChEBI" id="CHEBI:30616"/>
        <dbReference type="ChEBI" id="CHEBI:43474"/>
        <dbReference type="ChEBI" id="CHEBI:136572"/>
        <dbReference type="ChEBI" id="CHEBI:456216"/>
        <dbReference type="EC" id="6.3.2.17"/>
    </reaction>
</comment>
<comment type="catalytic activity">
    <reaction evidence="22">
        <text>7,8-dihydropteroate + L-glutamate + ATP = 7,8-dihydrofolate + ADP + phosphate + H(+)</text>
        <dbReference type="Rhea" id="RHEA:23584"/>
        <dbReference type="ChEBI" id="CHEBI:15378"/>
        <dbReference type="ChEBI" id="CHEBI:17839"/>
        <dbReference type="ChEBI" id="CHEBI:29985"/>
        <dbReference type="ChEBI" id="CHEBI:30616"/>
        <dbReference type="ChEBI" id="CHEBI:43474"/>
        <dbReference type="ChEBI" id="CHEBI:57451"/>
        <dbReference type="ChEBI" id="CHEBI:456216"/>
        <dbReference type="EC" id="6.3.2.12"/>
    </reaction>
</comment>
<evidence type="ECO:0000256" key="11">
    <source>
        <dbReference type="ARBA" id="ARBA00022723"/>
    </source>
</evidence>
<dbReference type="InterPro" id="IPR036615">
    <property type="entry name" value="Mur_ligase_C_dom_sf"/>
</dbReference>
<dbReference type="GO" id="GO:0046656">
    <property type="term" value="P:folic acid biosynthetic process"/>
    <property type="evidence" value="ECO:0007669"/>
    <property type="project" value="UniProtKB-KW"/>
</dbReference>
<dbReference type="PANTHER" id="PTHR11136">
    <property type="entry name" value="FOLYLPOLYGLUTAMATE SYNTHASE-RELATED"/>
    <property type="match status" value="1"/>
</dbReference>
<evidence type="ECO:0000256" key="21">
    <source>
        <dbReference type="ARBA" id="ARBA00049035"/>
    </source>
</evidence>
<keyword evidence="14" id="KW-0460">Magnesium</keyword>
<evidence type="ECO:0000256" key="22">
    <source>
        <dbReference type="ARBA" id="ARBA00049161"/>
    </source>
</evidence>
<dbReference type="GO" id="GO:0005737">
    <property type="term" value="C:cytoplasm"/>
    <property type="evidence" value="ECO:0007669"/>
    <property type="project" value="TreeGrafter"/>
</dbReference>
<evidence type="ECO:0000256" key="18">
    <source>
        <dbReference type="ARBA" id="ARBA00032510"/>
    </source>
</evidence>
<name>A0A2U2AGG6_9GAMM</name>
<keyword evidence="11" id="KW-0479">Metal-binding</keyword>
<evidence type="ECO:0000256" key="14">
    <source>
        <dbReference type="ARBA" id="ARBA00022842"/>
    </source>
</evidence>
<dbReference type="GO" id="GO:0004326">
    <property type="term" value="F:tetrahydrofolylpolyglutamate synthase activity"/>
    <property type="evidence" value="ECO:0007669"/>
    <property type="project" value="UniProtKB-EC"/>
</dbReference>
<keyword evidence="27" id="KW-1185">Reference proteome</keyword>
<dbReference type="Pfam" id="PF08245">
    <property type="entry name" value="Mur_ligase_M"/>
    <property type="match status" value="1"/>
</dbReference>
<evidence type="ECO:0000256" key="5">
    <source>
        <dbReference type="ARBA" id="ARBA00008276"/>
    </source>
</evidence>
<comment type="subunit">
    <text evidence="6">Monomer.</text>
</comment>
<evidence type="ECO:0000256" key="13">
    <source>
        <dbReference type="ARBA" id="ARBA00022840"/>
    </source>
</evidence>
<evidence type="ECO:0000256" key="4">
    <source>
        <dbReference type="ARBA" id="ARBA00005150"/>
    </source>
</evidence>
<dbReference type="NCBIfam" id="NF008101">
    <property type="entry name" value="PRK10846.1"/>
    <property type="match status" value="1"/>
</dbReference>
<keyword evidence="13 23" id="KW-0067">ATP-binding</keyword>
<protein>
    <recommendedName>
        <fullName evidence="9">Dihydrofolate synthase/folylpolyglutamate synthase</fullName>
        <ecNumber evidence="7">6.3.2.12</ecNumber>
        <ecNumber evidence="8">6.3.2.17</ecNumber>
    </recommendedName>
    <alternativeName>
        <fullName evidence="18">Folylpoly-gamma-glutamate synthetase-dihydrofolate synthetase</fullName>
    </alternativeName>
    <alternativeName>
        <fullName evidence="16">Folylpolyglutamate synthetase</fullName>
    </alternativeName>
    <alternativeName>
        <fullName evidence="17">Tetrahydrofolylpolyglutamate synthase</fullName>
    </alternativeName>
</protein>
<feature type="domain" description="Mur ligase central" evidence="25">
    <location>
        <begin position="48"/>
        <end position="263"/>
    </location>
</feature>
<evidence type="ECO:0000256" key="20">
    <source>
        <dbReference type="ARBA" id="ARBA00047808"/>
    </source>
</evidence>
<dbReference type="GO" id="GO:0046654">
    <property type="term" value="P:tetrahydrofolate biosynthetic process"/>
    <property type="evidence" value="ECO:0007669"/>
    <property type="project" value="UniProtKB-UniPathway"/>
</dbReference>
<dbReference type="SUPFAM" id="SSF53244">
    <property type="entry name" value="MurD-like peptide ligases, peptide-binding domain"/>
    <property type="match status" value="1"/>
</dbReference>
<evidence type="ECO:0000256" key="23">
    <source>
        <dbReference type="PIRNR" id="PIRNR001563"/>
    </source>
</evidence>
<comment type="pathway">
    <text evidence="3">Cofactor biosynthesis; tetrahydrofolate biosynthesis; 7,8-dihydrofolate from 2-amino-4-hydroxy-6-hydroxymethyl-7,8-dihydropteridine diphosphate and 4-aminobenzoate: step 2/2.</text>
</comment>
<evidence type="ECO:0000256" key="7">
    <source>
        <dbReference type="ARBA" id="ARBA00013023"/>
    </source>
</evidence>
<dbReference type="NCBIfam" id="TIGR01499">
    <property type="entry name" value="folC"/>
    <property type="match status" value="1"/>
</dbReference>
<dbReference type="GO" id="GO:0005524">
    <property type="term" value="F:ATP binding"/>
    <property type="evidence" value="ECO:0007669"/>
    <property type="project" value="UniProtKB-KW"/>
</dbReference>
<dbReference type="PIRSF" id="PIRSF001563">
    <property type="entry name" value="Folylpolyglu_synth"/>
    <property type="match status" value="1"/>
</dbReference>
<comment type="pathway">
    <text evidence="4">Cofactor biosynthesis; tetrahydrofolylpolyglutamate biosynthesis.</text>
</comment>
<evidence type="ECO:0000256" key="8">
    <source>
        <dbReference type="ARBA" id="ARBA00013025"/>
    </source>
</evidence>
<comment type="similarity">
    <text evidence="5 23">Belongs to the folylpolyglutamate synthase family.</text>
</comment>
<dbReference type="UniPathway" id="UPA00077">
    <property type="reaction ID" value="UER00157"/>
</dbReference>
<dbReference type="Proteomes" id="UP000245020">
    <property type="component" value="Unassembled WGS sequence"/>
</dbReference>
<evidence type="ECO:0000256" key="12">
    <source>
        <dbReference type="ARBA" id="ARBA00022741"/>
    </source>
</evidence>
<comment type="cofactor">
    <cofactor evidence="1">
        <name>Mg(2+)</name>
        <dbReference type="ChEBI" id="CHEBI:18420"/>
    </cofactor>
</comment>
<dbReference type="InterPro" id="IPR018109">
    <property type="entry name" value="Folylpolyglutamate_synth_CS"/>
</dbReference>
<evidence type="ECO:0000256" key="1">
    <source>
        <dbReference type="ARBA" id="ARBA00001946"/>
    </source>
</evidence>
<dbReference type="AlphaFoldDB" id="A0A2U2AGG6"/>
<evidence type="ECO:0000256" key="15">
    <source>
        <dbReference type="ARBA" id="ARBA00022909"/>
    </source>
</evidence>
<dbReference type="OrthoDB" id="9809356at2"/>
<dbReference type="InterPro" id="IPR013221">
    <property type="entry name" value="Mur_ligase_cen"/>
</dbReference>
<dbReference type="InterPro" id="IPR001645">
    <property type="entry name" value="Folylpolyglutamate_synth"/>
</dbReference>
<dbReference type="PANTHER" id="PTHR11136:SF0">
    <property type="entry name" value="DIHYDROFOLATE SYNTHETASE-RELATED"/>
    <property type="match status" value="1"/>
</dbReference>
<evidence type="ECO:0000313" key="26">
    <source>
        <dbReference type="EMBL" id="PWD81754.1"/>
    </source>
</evidence>
<evidence type="ECO:0000256" key="6">
    <source>
        <dbReference type="ARBA" id="ARBA00011245"/>
    </source>
</evidence>
<dbReference type="GO" id="GO:0008841">
    <property type="term" value="F:dihydrofolate synthase activity"/>
    <property type="evidence" value="ECO:0007669"/>
    <property type="project" value="UniProtKB-EC"/>
</dbReference>
<evidence type="ECO:0000256" key="2">
    <source>
        <dbReference type="ARBA" id="ARBA00002714"/>
    </source>
</evidence>
<gene>
    <name evidence="26" type="ORF">DC083_00735</name>
</gene>
<evidence type="ECO:0000256" key="17">
    <source>
        <dbReference type="ARBA" id="ARBA00030592"/>
    </source>
</evidence>
<dbReference type="PROSITE" id="PS01012">
    <property type="entry name" value="FOLYLPOLYGLU_SYNT_2"/>
    <property type="match status" value="1"/>
</dbReference>
<comment type="catalytic activity">
    <reaction evidence="19">
        <text>(6S)-5,6,7,8-tetrahydrofolyl-(gamma-L-Glu)(n) + L-glutamate + ATP = (6S)-5,6,7,8-tetrahydrofolyl-(gamma-L-Glu)(n+1) + ADP + phosphate + H(+)</text>
        <dbReference type="Rhea" id="RHEA:10580"/>
        <dbReference type="Rhea" id="RHEA-COMP:14738"/>
        <dbReference type="Rhea" id="RHEA-COMP:14740"/>
        <dbReference type="ChEBI" id="CHEBI:15378"/>
        <dbReference type="ChEBI" id="CHEBI:29985"/>
        <dbReference type="ChEBI" id="CHEBI:30616"/>
        <dbReference type="ChEBI" id="CHEBI:43474"/>
        <dbReference type="ChEBI" id="CHEBI:141005"/>
        <dbReference type="ChEBI" id="CHEBI:456216"/>
        <dbReference type="EC" id="6.3.2.17"/>
    </reaction>
</comment>
<evidence type="ECO:0000256" key="3">
    <source>
        <dbReference type="ARBA" id="ARBA00004799"/>
    </source>
</evidence>
<dbReference type="EC" id="6.3.2.17" evidence="8"/>
<keyword evidence="12 23" id="KW-0547">Nucleotide-binding</keyword>
<reference evidence="27" key="1">
    <citation type="submission" date="2018-05" db="EMBL/GenBank/DDBJ databases">
        <title>Ignatzschineria dubaiensis sp. nov., isolated from necrotic foot tissues of dromedaries (Camelus dromedarius) and associated maggots in Dubai, United Arab Emirates.</title>
        <authorList>
            <person name="Tsang C.C."/>
            <person name="Tang J.Y.M."/>
            <person name="Fong J.Y.H."/>
            <person name="Kinne J."/>
            <person name="Lee H.H."/>
            <person name="Joseph M."/>
            <person name="Jose S."/>
            <person name="Schuster R.K."/>
            <person name="Tang Y."/>
            <person name="Sivakumar S."/>
            <person name="Chen J.H.K."/>
            <person name="Teng J.L.L."/>
            <person name="Lau S.K.P."/>
            <person name="Wernery U."/>
            <person name="Woo P.C.Y."/>
        </authorList>
    </citation>
    <scope>NUCLEOTIDE SEQUENCE [LARGE SCALE GENOMIC DNA]</scope>
    <source>
        <strain evidence="27">KCTC 22644</strain>
    </source>
</reference>
<dbReference type="EC" id="6.3.2.12" evidence="7"/>
<sequence length="444" mass="48686">MAPTHSLQSWLTYLEAIHPLSMDFKLARIQTVYARLNLAPIAPLIITVAGTNGKGSTSTTIANLYRAAGYEVGLFTSPHIHRFNERIRLNLEEVADSQLIKAFEQIEAARGEITLTYFEFATLAAFIIFKEAKVDVAVLEVGLGGRLDSTNIVDADIAIITPIGLDHTAQLGNTLHEIAGEKAGIIKPHAFVVTAETTPDSAIIDKAQQERATLYINGKDYRYHVLDNGQFEYQWQENSAIQLLAPKLQGLHQYQNAAAAISALYLSQSIQKPTFKAKPFDQATIQAGLQSVKLEGRFQALTRQDFPRVFLDVTHNPQGATALRELLESIKQKSHQALPNQSIKIVALLGMLQDKDAAGLVTHLAQVIDEWVTVSLEGDRGQSAADLASRITPLIAKAPQQAPTIATGCSLALSDCQVYDIILVFGSFHMIAESLAWFKENNYV</sequence>
<feature type="domain" description="Mur ligase C-terminal" evidence="24">
    <location>
        <begin position="296"/>
        <end position="428"/>
    </location>
</feature>